<reference evidence="6" key="1">
    <citation type="submission" date="2023-06" db="EMBL/GenBank/DDBJ databases">
        <title>Genome-scale phylogeny and comparative genomics of the fungal order Sordariales.</title>
        <authorList>
            <consortium name="Lawrence Berkeley National Laboratory"/>
            <person name="Hensen N."/>
            <person name="Bonometti L."/>
            <person name="Westerberg I."/>
            <person name="Brannstrom I.O."/>
            <person name="Guillou S."/>
            <person name="Cros-Aarteil S."/>
            <person name="Calhoun S."/>
            <person name="Haridas S."/>
            <person name="Kuo A."/>
            <person name="Mondo S."/>
            <person name="Pangilinan J."/>
            <person name="Riley R."/>
            <person name="Labutti K."/>
            <person name="Andreopoulos B."/>
            <person name="Lipzen A."/>
            <person name="Chen C."/>
            <person name="Yanf M."/>
            <person name="Daum C."/>
            <person name="Ng V."/>
            <person name="Clum A."/>
            <person name="Steindorff A."/>
            <person name="Ohm R."/>
            <person name="Martin F."/>
            <person name="Silar P."/>
            <person name="Natvig D."/>
            <person name="Lalanne C."/>
            <person name="Gautier V."/>
            <person name="Ament-Velasquez S.L."/>
            <person name="Kruys A."/>
            <person name="Hutchinson M.I."/>
            <person name="Powell A.J."/>
            <person name="Barry K."/>
            <person name="Miller A.N."/>
            <person name="Grigoriev I.V."/>
            <person name="Debuchy R."/>
            <person name="Gladieux P."/>
            <person name="Thoren M.H."/>
            <person name="Johannesson H."/>
        </authorList>
    </citation>
    <scope>NUCLEOTIDE SEQUENCE</scope>
    <source>
        <strain evidence="6">SMH4607-1</strain>
    </source>
</reference>
<dbReference type="GO" id="GO:0004312">
    <property type="term" value="F:fatty acid synthase activity"/>
    <property type="evidence" value="ECO:0007669"/>
    <property type="project" value="TreeGrafter"/>
</dbReference>
<dbReference type="InterPro" id="IPR014030">
    <property type="entry name" value="Ketoacyl_synth_N"/>
</dbReference>
<organism evidence="6 7">
    <name type="scientific">Lasiosphaeris hirsuta</name>
    <dbReference type="NCBI Taxonomy" id="260670"/>
    <lineage>
        <taxon>Eukaryota</taxon>
        <taxon>Fungi</taxon>
        <taxon>Dikarya</taxon>
        <taxon>Ascomycota</taxon>
        <taxon>Pezizomycotina</taxon>
        <taxon>Sordariomycetes</taxon>
        <taxon>Sordariomycetidae</taxon>
        <taxon>Sordariales</taxon>
        <taxon>Lasiosphaeriaceae</taxon>
        <taxon>Lasiosphaeris</taxon>
    </lineage>
</organism>
<keyword evidence="3" id="KW-0808">Transferase</keyword>
<feature type="domain" description="Ketosynthase family 3 (KS3)" evidence="5">
    <location>
        <begin position="10"/>
        <end position="295"/>
    </location>
</feature>
<keyword evidence="4" id="KW-0560">Oxidoreductase</keyword>
<keyword evidence="2" id="KW-0597">Phosphoprotein</keyword>
<evidence type="ECO:0000259" key="5">
    <source>
        <dbReference type="PROSITE" id="PS52004"/>
    </source>
</evidence>
<dbReference type="CDD" id="cd00833">
    <property type="entry name" value="PKS"/>
    <property type="match status" value="1"/>
</dbReference>
<evidence type="ECO:0000256" key="4">
    <source>
        <dbReference type="ARBA" id="ARBA00023002"/>
    </source>
</evidence>
<evidence type="ECO:0000313" key="7">
    <source>
        <dbReference type="Proteomes" id="UP001172102"/>
    </source>
</evidence>
<evidence type="ECO:0000256" key="1">
    <source>
        <dbReference type="ARBA" id="ARBA00022450"/>
    </source>
</evidence>
<accession>A0AA40AA59</accession>
<evidence type="ECO:0000256" key="2">
    <source>
        <dbReference type="ARBA" id="ARBA00022553"/>
    </source>
</evidence>
<evidence type="ECO:0000256" key="3">
    <source>
        <dbReference type="ARBA" id="ARBA00022679"/>
    </source>
</evidence>
<sequence length="295" mass="31812">MSSSSEHGLNTPIAIVGFAGRFPGDATNPEKLWELISAGRNAWSEVPKDRFNIDAFYHPHGERQGSVNCRGGHFLRQDLAVFDAPFFNISPKEAHALDPQQRMALETAFESLENAGMSLQDVAGSAMGCYMSSFTRDYSMMRGHDSDDIPMYESNGDSSSMLANRISWFFDIKGPSISVDTACSSSLVGLHLACQSIRAGETHSALVGATNIMITPHVGSALSAQHFLSPDSKSQAFDIKANGYARGEGAVTFVIKSLAQALRDGNVIRAVIRGTAVNQDGRTPGTLRSSWTPHP</sequence>
<name>A0AA40AA59_9PEZI</name>
<gene>
    <name evidence="6" type="ORF">B0H67DRAFT_669845</name>
</gene>
<dbReference type="PROSITE" id="PS00606">
    <property type="entry name" value="KS3_1"/>
    <property type="match status" value="1"/>
</dbReference>
<keyword evidence="7" id="KW-1185">Reference proteome</keyword>
<dbReference type="SMART" id="SM00825">
    <property type="entry name" value="PKS_KS"/>
    <property type="match status" value="1"/>
</dbReference>
<dbReference type="Pfam" id="PF00109">
    <property type="entry name" value="ketoacyl-synt"/>
    <property type="match status" value="1"/>
</dbReference>
<dbReference type="InterPro" id="IPR018201">
    <property type="entry name" value="Ketoacyl_synth_AS"/>
</dbReference>
<proteinExistence type="predicted"/>
<comment type="caution">
    <text evidence="6">The sequence shown here is derived from an EMBL/GenBank/DDBJ whole genome shotgun (WGS) entry which is preliminary data.</text>
</comment>
<dbReference type="Gene3D" id="3.40.47.10">
    <property type="match status" value="1"/>
</dbReference>
<keyword evidence="1" id="KW-0596">Phosphopantetheine</keyword>
<dbReference type="PANTHER" id="PTHR43775">
    <property type="entry name" value="FATTY ACID SYNTHASE"/>
    <property type="match status" value="1"/>
</dbReference>
<dbReference type="PROSITE" id="PS52004">
    <property type="entry name" value="KS3_2"/>
    <property type="match status" value="1"/>
</dbReference>
<dbReference type="GO" id="GO:0044550">
    <property type="term" value="P:secondary metabolite biosynthetic process"/>
    <property type="evidence" value="ECO:0007669"/>
    <property type="project" value="TreeGrafter"/>
</dbReference>
<dbReference type="GO" id="GO:0004315">
    <property type="term" value="F:3-oxoacyl-[acyl-carrier-protein] synthase activity"/>
    <property type="evidence" value="ECO:0007669"/>
    <property type="project" value="InterPro"/>
</dbReference>
<evidence type="ECO:0000313" key="6">
    <source>
        <dbReference type="EMBL" id="KAK0712061.1"/>
    </source>
</evidence>
<dbReference type="AlphaFoldDB" id="A0AA40AA59"/>
<protein>
    <submittedName>
        <fullName evidence="6">Beta-ketoacyl synthase</fullName>
    </submittedName>
</protein>
<dbReference type="PANTHER" id="PTHR43775:SF29">
    <property type="entry name" value="ASPERFURANONE POLYKETIDE SYNTHASE AFOG-RELATED"/>
    <property type="match status" value="1"/>
</dbReference>
<dbReference type="InterPro" id="IPR020841">
    <property type="entry name" value="PKS_Beta-ketoAc_synthase_dom"/>
</dbReference>
<dbReference type="InterPro" id="IPR016039">
    <property type="entry name" value="Thiolase-like"/>
</dbReference>
<dbReference type="SUPFAM" id="SSF53901">
    <property type="entry name" value="Thiolase-like"/>
    <property type="match status" value="1"/>
</dbReference>
<dbReference type="InterPro" id="IPR050091">
    <property type="entry name" value="PKS_NRPS_Biosynth_Enz"/>
</dbReference>
<dbReference type="EMBL" id="JAUKUA010000005">
    <property type="protein sequence ID" value="KAK0712061.1"/>
    <property type="molecule type" value="Genomic_DNA"/>
</dbReference>
<dbReference type="GO" id="GO:0016491">
    <property type="term" value="F:oxidoreductase activity"/>
    <property type="evidence" value="ECO:0007669"/>
    <property type="project" value="UniProtKB-KW"/>
</dbReference>
<dbReference type="GO" id="GO:0006633">
    <property type="term" value="P:fatty acid biosynthetic process"/>
    <property type="evidence" value="ECO:0007669"/>
    <property type="project" value="InterPro"/>
</dbReference>
<dbReference type="Proteomes" id="UP001172102">
    <property type="component" value="Unassembled WGS sequence"/>
</dbReference>